<dbReference type="SUPFAM" id="SSF81383">
    <property type="entry name" value="F-box domain"/>
    <property type="match status" value="1"/>
</dbReference>
<dbReference type="OrthoDB" id="3219396at2759"/>
<accession>A0A9P4S708</accession>
<feature type="domain" description="F-box" evidence="2">
    <location>
        <begin position="24"/>
        <end position="70"/>
    </location>
</feature>
<comment type="caution">
    <text evidence="3">The sequence shown here is derived from an EMBL/GenBank/DDBJ whole genome shotgun (WGS) entry which is preliminary data.</text>
</comment>
<dbReference type="AlphaFoldDB" id="A0A9P4S708"/>
<dbReference type="EMBL" id="MU006101">
    <property type="protein sequence ID" value="KAF2836916.1"/>
    <property type="molecule type" value="Genomic_DNA"/>
</dbReference>
<keyword evidence="4" id="KW-1185">Reference proteome</keyword>
<evidence type="ECO:0000259" key="2">
    <source>
        <dbReference type="PROSITE" id="PS50181"/>
    </source>
</evidence>
<dbReference type="Pfam" id="PF25499">
    <property type="entry name" value="Beta-prop_pof12"/>
    <property type="match status" value="1"/>
</dbReference>
<evidence type="ECO:0000256" key="1">
    <source>
        <dbReference type="SAM" id="MobiDB-lite"/>
    </source>
</evidence>
<protein>
    <recommendedName>
        <fullName evidence="2">F-box domain-containing protein</fullName>
    </recommendedName>
</protein>
<feature type="region of interest" description="Disordered" evidence="1">
    <location>
        <begin position="360"/>
        <end position="380"/>
    </location>
</feature>
<gene>
    <name evidence="3" type="ORF">M501DRAFT_986736</name>
</gene>
<dbReference type="InterPro" id="IPR036322">
    <property type="entry name" value="WD40_repeat_dom_sf"/>
</dbReference>
<evidence type="ECO:0000313" key="3">
    <source>
        <dbReference type="EMBL" id="KAF2836916.1"/>
    </source>
</evidence>
<proteinExistence type="predicted"/>
<dbReference type="InterPro" id="IPR036047">
    <property type="entry name" value="F-box-like_dom_sf"/>
</dbReference>
<reference evidence="3" key="1">
    <citation type="journal article" date="2020" name="Stud. Mycol.">
        <title>101 Dothideomycetes genomes: a test case for predicting lifestyles and emergence of pathogens.</title>
        <authorList>
            <person name="Haridas S."/>
            <person name="Albert R."/>
            <person name="Binder M."/>
            <person name="Bloem J."/>
            <person name="Labutti K."/>
            <person name="Salamov A."/>
            <person name="Andreopoulos B."/>
            <person name="Baker S."/>
            <person name="Barry K."/>
            <person name="Bills G."/>
            <person name="Bluhm B."/>
            <person name="Cannon C."/>
            <person name="Castanera R."/>
            <person name="Culley D."/>
            <person name="Daum C."/>
            <person name="Ezra D."/>
            <person name="Gonzalez J."/>
            <person name="Henrissat B."/>
            <person name="Kuo A."/>
            <person name="Liang C."/>
            <person name="Lipzen A."/>
            <person name="Lutzoni F."/>
            <person name="Magnuson J."/>
            <person name="Mondo S."/>
            <person name="Nolan M."/>
            <person name="Ohm R."/>
            <person name="Pangilinan J."/>
            <person name="Park H.-J."/>
            <person name="Ramirez L."/>
            <person name="Alfaro M."/>
            <person name="Sun H."/>
            <person name="Tritt A."/>
            <person name="Yoshinaga Y."/>
            <person name="Zwiers L.-H."/>
            <person name="Turgeon B."/>
            <person name="Goodwin S."/>
            <person name="Spatafora J."/>
            <person name="Crous P."/>
            <person name="Grigoriev I."/>
        </authorList>
    </citation>
    <scope>NUCLEOTIDE SEQUENCE</scope>
    <source>
        <strain evidence="3">CBS 101060</strain>
    </source>
</reference>
<dbReference type="Gene3D" id="1.20.1280.50">
    <property type="match status" value="1"/>
</dbReference>
<name>A0A9P4S708_9PEZI</name>
<sequence length="559" mass="62074">MAKRNLEEIPDSQPPAKRSCSLSLDQISKLSDELLIHILSFVPVSTLIVCQRISHKFRSISGDSQLWKAAYYNRFVRPRAARLPTLREAIAPSDQLYFSSKLSKWLDEENLVSRGKETNWKRQYKLRHNWAKGSCDVREIEVTERPPILPLLVRLHEGIIYTVDPIAGLRVWSLKKDRKLLASTVLSPSTSARSLAPTSFAINNQSSDIHHEIIIGFEDGSFTIFTFFIQENRFTETFTHPASSNGMITALAYCSPYILTMTENQLLSLYRFSSGHESDGTPSILDPPQLLYSLKSHTSCPPLSLSIRPSSQSIIASIAYTIPTYISGWSVGIQEMCLTLSGDLIESRIASSASQDFQPLIRPSPFSAPSTRTPSPSARVSPNVYSDHSQLFTKPTSLSYTHPYLLVSHPDNTLTLYLVTSDASTLSISSGSRLWGHTSSVSGAYVGGKGKAVSVSTRGDELRVWELEGGLSSPSNRRRLQSGHLSVRIKPEQRSSRHTETNLISESVSQRGSGLGLALDEKYDDLSVMRGWVGFNEENVIVLREKSQGSQALVVYDFS</sequence>
<feature type="compositionally biased region" description="Low complexity" evidence="1">
    <location>
        <begin position="363"/>
        <end position="380"/>
    </location>
</feature>
<dbReference type="Pfam" id="PF00646">
    <property type="entry name" value="F-box"/>
    <property type="match status" value="1"/>
</dbReference>
<organism evidence="3 4">
    <name type="scientific">Patellaria atrata CBS 101060</name>
    <dbReference type="NCBI Taxonomy" id="1346257"/>
    <lineage>
        <taxon>Eukaryota</taxon>
        <taxon>Fungi</taxon>
        <taxon>Dikarya</taxon>
        <taxon>Ascomycota</taxon>
        <taxon>Pezizomycotina</taxon>
        <taxon>Dothideomycetes</taxon>
        <taxon>Dothideomycetes incertae sedis</taxon>
        <taxon>Patellariales</taxon>
        <taxon>Patellariaceae</taxon>
        <taxon>Patellaria</taxon>
    </lineage>
</organism>
<evidence type="ECO:0000313" key="4">
    <source>
        <dbReference type="Proteomes" id="UP000799429"/>
    </source>
</evidence>
<dbReference type="SUPFAM" id="SSF50978">
    <property type="entry name" value="WD40 repeat-like"/>
    <property type="match status" value="1"/>
</dbReference>
<dbReference type="InterPro" id="IPR001810">
    <property type="entry name" value="F-box_dom"/>
</dbReference>
<dbReference type="Proteomes" id="UP000799429">
    <property type="component" value="Unassembled WGS sequence"/>
</dbReference>
<dbReference type="PROSITE" id="PS50181">
    <property type="entry name" value="FBOX"/>
    <property type="match status" value="1"/>
</dbReference>
<dbReference type="SMART" id="SM00256">
    <property type="entry name" value="FBOX"/>
    <property type="match status" value="1"/>
</dbReference>